<feature type="domain" description="Glycosyl transferase family 4" evidence="3">
    <location>
        <begin position="28"/>
        <end position="193"/>
    </location>
</feature>
<feature type="domain" description="Glycosyl transferase family 1" evidence="2">
    <location>
        <begin position="215"/>
        <end position="380"/>
    </location>
</feature>
<evidence type="ECO:0008006" key="5">
    <source>
        <dbReference type="Google" id="ProtNLM"/>
    </source>
</evidence>
<dbReference type="EMBL" id="LAZR01003924">
    <property type="protein sequence ID" value="KKN13414.1"/>
    <property type="molecule type" value="Genomic_DNA"/>
</dbReference>
<dbReference type="InterPro" id="IPR022623">
    <property type="entry name" value="Glyco_trans_4"/>
</dbReference>
<evidence type="ECO:0000313" key="4">
    <source>
        <dbReference type="EMBL" id="KKN13414.1"/>
    </source>
</evidence>
<keyword evidence="1" id="KW-0808">Transferase</keyword>
<dbReference type="GO" id="GO:0016757">
    <property type="term" value="F:glycosyltransferase activity"/>
    <property type="evidence" value="ECO:0007669"/>
    <property type="project" value="InterPro"/>
</dbReference>
<reference evidence="4" key="1">
    <citation type="journal article" date="2015" name="Nature">
        <title>Complex archaea that bridge the gap between prokaryotes and eukaryotes.</title>
        <authorList>
            <person name="Spang A."/>
            <person name="Saw J.H."/>
            <person name="Jorgensen S.L."/>
            <person name="Zaremba-Niedzwiedzka K."/>
            <person name="Martijn J."/>
            <person name="Lind A.E."/>
            <person name="van Eijk R."/>
            <person name="Schleper C."/>
            <person name="Guy L."/>
            <person name="Ettema T.J."/>
        </authorList>
    </citation>
    <scope>NUCLEOTIDE SEQUENCE</scope>
</reference>
<comment type="caution">
    <text evidence="4">The sequence shown here is derived from an EMBL/GenBank/DDBJ whole genome shotgun (WGS) entry which is preliminary data.</text>
</comment>
<gene>
    <name evidence="4" type="ORF">LCGC14_1006580</name>
</gene>
<dbReference type="SUPFAM" id="SSF53756">
    <property type="entry name" value="UDP-Glycosyltransferase/glycogen phosphorylase"/>
    <property type="match status" value="1"/>
</dbReference>
<protein>
    <recommendedName>
        <fullName evidence="5">Glycosyl transferase family 1 domain-containing protein</fullName>
    </recommendedName>
</protein>
<proteinExistence type="predicted"/>
<dbReference type="GO" id="GO:0009103">
    <property type="term" value="P:lipopolysaccharide biosynthetic process"/>
    <property type="evidence" value="ECO:0007669"/>
    <property type="project" value="TreeGrafter"/>
</dbReference>
<evidence type="ECO:0000256" key="1">
    <source>
        <dbReference type="ARBA" id="ARBA00022679"/>
    </source>
</evidence>
<dbReference type="PANTHER" id="PTHR46401">
    <property type="entry name" value="GLYCOSYLTRANSFERASE WBBK-RELATED"/>
    <property type="match status" value="1"/>
</dbReference>
<dbReference type="PANTHER" id="PTHR46401:SF2">
    <property type="entry name" value="GLYCOSYLTRANSFERASE WBBK-RELATED"/>
    <property type="match status" value="1"/>
</dbReference>
<dbReference type="Gene3D" id="3.40.50.2000">
    <property type="entry name" value="Glycogen Phosphorylase B"/>
    <property type="match status" value="2"/>
</dbReference>
<evidence type="ECO:0000259" key="3">
    <source>
        <dbReference type="Pfam" id="PF12000"/>
    </source>
</evidence>
<organism evidence="4">
    <name type="scientific">marine sediment metagenome</name>
    <dbReference type="NCBI Taxonomy" id="412755"/>
    <lineage>
        <taxon>unclassified sequences</taxon>
        <taxon>metagenomes</taxon>
        <taxon>ecological metagenomes</taxon>
    </lineage>
</organism>
<dbReference type="Pfam" id="PF00534">
    <property type="entry name" value="Glycos_transf_1"/>
    <property type="match status" value="1"/>
</dbReference>
<dbReference type="AlphaFoldDB" id="A0A0F9N652"/>
<name>A0A0F9N652_9ZZZZ</name>
<dbReference type="CDD" id="cd03818">
    <property type="entry name" value="GT4_ExpC-like"/>
    <property type="match status" value="1"/>
</dbReference>
<evidence type="ECO:0000259" key="2">
    <source>
        <dbReference type="Pfam" id="PF00534"/>
    </source>
</evidence>
<dbReference type="Pfam" id="PF12000">
    <property type="entry name" value="Glyco_trans_4_3"/>
    <property type="match status" value="1"/>
</dbReference>
<dbReference type="InterPro" id="IPR001296">
    <property type="entry name" value="Glyco_trans_1"/>
</dbReference>
<sequence length="405" mass="45888">MIKNKTLVFIHQNFPGQFRHLCRDLATQNRIFFITKNTQKRLAKVELLTYQPHRATTPNIHPYLTTIEDGILHGQAVARVLLKMQKQGVRPDIIIGHSGWGETQFVKDIFPDVPLLSYFEFFYSAHGADVGFDPEYPSTEELKFQLRSRNQLLLSCLESTDHGISPTWWQQSRFPSVFSSKIAVIHDGVDTAALVPADDPSVTLANGLTFDGSVPLVTFVARHLEPYRGFHVFMRAAERILARHPTAHIVIVGGDSTSYGKKPPDGETYRARALKEVTIDEKRLHFVGWIEYDVFRKMLQVSDAHVYLTYPFVLSWSMIEAMSTGCLVIGSQTAPVEEVIRHEQNGLLVDFFDPESIASTVVEAISKPERYRAMRKAARRTAIDRYDLFGVSLPRQKALLKSMIG</sequence>
<accession>A0A0F9N652</accession>